<reference evidence="9" key="1">
    <citation type="submission" date="2025-08" db="UniProtKB">
        <authorList>
            <consortium name="RefSeq"/>
        </authorList>
    </citation>
    <scope>IDENTIFICATION</scope>
    <source>
        <tissue evidence="9">Leaf</tissue>
    </source>
</reference>
<accession>A0A8B8P1X9</accession>
<dbReference type="GO" id="GO:0009506">
    <property type="term" value="C:plasmodesma"/>
    <property type="evidence" value="ECO:0007669"/>
    <property type="project" value="TreeGrafter"/>
</dbReference>
<keyword evidence="6" id="KW-1015">Disulfide bond</keyword>
<evidence type="ECO:0000256" key="6">
    <source>
        <dbReference type="ARBA" id="ARBA00023157"/>
    </source>
</evidence>
<dbReference type="KEGG" id="rarg:115739746"/>
<proteinExistence type="inferred from homology"/>
<protein>
    <submittedName>
        <fullName evidence="9">Protein RALF-like 19</fullName>
    </submittedName>
</protein>
<feature type="signal peptide" evidence="7">
    <location>
        <begin position="1"/>
        <end position="18"/>
    </location>
</feature>
<comment type="similarity">
    <text evidence="2">Belongs to the plant rapid alkalinization factor (RALF) family.</text>
</comment>
<evidence type="ECO:0000256" key="4">
    <source>
        <dbReference type="ARBA" id="ARBA00022702"/>
    </source>
</evidence>
<feature type="chain" id="PRO_5034715088" evidence="7">
    <location>
        <begin position="19"/>
        <end position="111"/>
    </location>
</feature>
<dbReference type="GeneID" id="115739746"/>
<dbReference type="GO" id="GO:0019722">
    <property type="term" value="P:calcium-mediated signaling"/>
    <property type="evidence" value="ECO:0007669"/>
    <property type="project" value="TreeGrafter"/>
</dbReference>
<name>A0A8B8P1X9_9MYRT</name>
<dbReference type="GO" id="GO:0005576">
    <property type="term" value="C:extracellular region"/>
    <property type="evidence" value="ECO:0007669"/>
    <property type="project" value="UniProtKB-SubCell"/>
</dbReference>
<gene>
    <name evidence="9" type="primary">LOC115739746</name>
</gene>
<dbReference type="PANTHER" id="PTHR33136:SF89">
    <property type="entry name" value="PROTEIN RALF-LIKE 19"/>
    <property type="match status" value="1"/>
</dbReference>
<evidence type="ECO:0000256" key="7">
    <source>
        <dbReference type="SAM" id="SignalP"/>
    </source>
</evidence>
<keyword evidence="4" id="KW-0372">Hormone</keyword>
<evidence type="ECO:0000256" key="1">
    <source>
        <dbReference type="ARBA" id="ARBA00004613"/>
    </source>
</evidence>
<dbReference type="RefSeq" id="XP_030528837.1">
    <property type="nucleotide sequence ID" value="XM_030672977.2"/>
</dbReference>
<dbReference type="Proteomes" id="UP000827889">
    <property type="component" value="Chromosome 9"/>
</dbReference>
<keyword evidence="8" id="KW-1185">Reference proteome</keyword>
<dbReference type="Pfam" id="PF05498">
    <property type="entry name" value="RALF"/>
    <property type="match status" value="1"/>
</dbReference>
<dbReference type="AlphaFoldDB" id="A0A8B8P1X9"/>
<evidence type="ECO:0000313" key="9">
    <source>
        <dbReference type="RefSeq" id="XP_030528837.1"/>
    </source>
</evidence>
<evidence type="ECO:0000256" key="3">
    <source>
        <dbReference type="ARBA" id="ARBA00022525"/>
    </source>
</evidence>
<comment type="subcellular location">
    <subcellularLocation>
        <location evidence="1">Secreted</location>
    </subcellularLocation>
</comment>
<dbReference type="PANTHER" id="PTHR33136">
    <property type="entry name" value="RAPID ALKALINIZATION FACTOR-LIKE"/>
    <property type="match status" value="1"/>
</dbReference>
<evidence type="ECO:0000313" key="8">
    <source>
        <dbReference type="Proteomes" id="UP000827889"/>
    </source>
</evidence>
<dbReference type="GO" id="GO:0005179">
    <property type="term" value="F:hormone activity"/>
    <property type="evidence" value="ECO:0007669"/>
    <property type="project" value="UniProtKB-KW"/>
</dbReference>
<keyword evidence="5 7" id="KW-0732">Signal</keyword>
<keyword evidence="3" id="KW-0964">Secreted</keyword>
<evidence type="ECO:0000256" key="2">
    <source>
        <dbReference type="ARBA" id="ARBA00009178"/>
    </source>
</evidence>
<dbReference type="GO" id="GO:0040008">
    <property type="term" value="P:regulation of growth"/>
    <property type="evidence" value="ECO:0007669"/>
    <property type="project" value="UniProtKB-ARBA"/>
</dbReference>
<dbReference type="InterPro" id="IPR008801">
    <property type="entry name" value="RALF"/>
</dbReference>
<organism evidence="8 9">
    <name type="scientific">Rhodamnia argentea</name>
    <dbReference type="NCBI Taxonomy" id="178133"/>
    <lineage>
        <taxon>Eukaryota</taxon>
        <taxon>Viridiplantae</taxon>
        <taxon>Streptophyta</taxon>
        <taxon>Embryophyta</taxon>
        <taxon>Tracheophyta</taxon>
        <taxon>Spermatophyta</taxon>
        <taxon>Magnoliopsida</taxon>
        <taxon>eudicotyledons</taxon>
        <taxon>Gunneridae</taxon>
        <taxon>Pentapetalae</taxon>
        <taxon>rosids</taxon>
        <taxon>malvids</taxon>
        <taxon>Myrtales</taxon>
        <taxon>Myrtaceae</taxon>
        <taxon>Myrtoideae</taxon>
        <taxon>Myrteae</taxon>
        <taxon>Australasian group</taxon>
        <taxon>Rhodamnia</taxon>
    </lineage>
</organism>
<evidence type="ECO:0000256" key="5">
    <source>
        <dbReference type="ARBA" id="ARBA00022729"/>
    </source>
</evidence>
<sequence length="111" mass="12347">MGLKFWAVLLVLSLAVAAESSPHSFGFIGAGDLTVSVGDSMDAFEEMMMDSEANRRQLAGNRRYISYGALKKNTVPCNRRGQSYYNCNKMKRANPYKRGCSAITHCKRITD</sequence>